<comment type="caution">
    <text evidence="2">The sequence shown here is derived from an EMBL/GenBank/DDBJ whole genome shotgun (WGS) entry which is preliminary data.</text>
</comment>
<reference evidence="2 3" key="1">
    <citation type="submission" date="2023-11" db="EMBL/GenBank/DDBJ databases">
        <title>The common occurrence of Acinetobacte faecalis in cattle feces and its emended description.</title>
        <authorList>
            <person name="Kyselkova M."/>
            <person name="Xanthopoulou K."/>
            <person name="Shestivska V."/>
            <person name="Spanelova P."/>
            <person name="Maixnerova M."/>
            <person name="Higgins P.G."/>
            <person name="Nemec A."/>
        </authorList>
    </citation>
    <scope>NUCLEOTIDE SEQUENCE [LARGE SCALE GENOMIC DNA]</scope>
    <source>
        <strain evidence="2 3">ANC 7483</strain>
    </source>
</reference>
<dbReference type="Proteomes" id="UP001278995">
    <property type="component" value="Unassembled WGS sequence"/>
</dbReference>
<accession>A0AB35UWA9</accession>
<dbReference type="RefSeq" id="WP_321099276.1">
    <property type="nucleotide sequence ID" value="NZ_JAXHPL010000007.1"/>
</dbReference>
<organism evidence="2 3">
    <name type="scientific">Acinetobacter faecalis</name>
    <dbReference type="NCBI Taxonomy" id="2665161"/>
    <lineage>
        <taxon>Bacteria</taxon>
        <taxon>Pseudomonadati</taxon>
        <taxon>Pseudomonadota</taxon>
        <taxon>Gammaproteobacteria</taxon>
        <taxon>Moraxellales</taxon>
        <taxon>Moraxellaceae</taxon>
        <taxon>Acinetobacter</taxon>
    </lineage>
</organism>
<proteinExistence type="predicted"/>
<dbReference type="Pfam" id="PF12787">
    <property type="entry name" value="EcsC"/>
    <property type="match status" value="1"/>
</dbReference>
<evidence type="ECO:0000313" key="3">
    <source>
        <dbReference type="Proteomes" id="UP001278995"/>
    </source>
</evidence>
<dbReference type="EMBL" id="JAXHPL010000007">
    <property type="protein sequence ID" value="MDY6486060.1"/>
    <property type="molecule type" value="Genomic_DNA"/>
</dbReference>
<dbReference type="InterPro" id="IPR024787">
    <property type="entry name" value="EcsC"/>
</dbReference>
<evidence type="ECO:0000313" key="2">
    <source>
        <dbReference type="EMBL" id="MDY6486060.1"/>
    </source>
</evidence>
<evidence type="ECO:0000256" key="1">
    <source>
        <dbReference type="SAM" id="MobiDB-lite"/>
    </source>
</evidence>
<dbReference type="AlphaFoldDB" id="A0AB35UWA9"/>
<feature type="region of interest" description="Disordered" evidence="1">
    <location>
        <begin position="391"/>
        <end position="442"/>
    </location>
</feature>
<dbReference type="PANTHER" id="PTHR41260:SF1">
    <property type="entry name" value="PROTEIN ECSC"/>
    <property type="match status" value="1"/>
</dbReference>
<name>A0AB35UWA9_9GAMM</name>
<dbReference type="PANTHER" id="PTHR41260">
    <property type="entry name" value="PROTEIN ECSC"/>
    <property type="match status" value="1"/>
</dbReference>
<protein>
    <submittedName>
        <fullName evidence="2">EcsC family protein</fullName>
    </submittedName>
</protein>
<sequence>MKDSDNKRSRGFLTNAFGVAKKLSEVGIEVIQQATSNDISKQNLALDKSNVIEGSARTKSMFEANIYENPQQLLRTHVPQVSRQLFGKHYGTIDRVANFVAPQFSDKVSDYLFDQLNTFTNNISSVDAVLDEAGVQHLEELTRDVSRSERISRALAEQNKWIASVQGAVTGATGVIGSAVDIPVSIVMSLRTIYQVGRSYGFELNKETEQEIVQYIFKQIDLGLIAEKQAILMAIKAILNTLETHDVHQLQKLVGSSNDIEALKRWLTNEEGDAKWQWLNSIPKFSMLTKLAPIASASVGAMYSWKLVEEVNEKAQIVFAQARAYLLEQKDSALSPLEAYEKSLALVTQIKPKLIEQIKANVDASVKDIEEVGLKNKDELAGESVTQTPIKKVATRKTPQNKAIGSEGSAVDVKKRAPVKTAQQRKRPVVSQPTAKAAKEKR</sequence>
<gene>
    <name evidence="2" type="ORF">SKM51_02355</name>
</gene>